<name>A0A9N9F213_9GLOM</name>
<accession>A0A9N9F213</accession>
<proteinExistence type="predicted"/>
<dbReference type="EMBL" id="CAJVPY010001007">
    <property type="protein sequence ID" value="CAG8503087.1"/>
    <property type="molecule type" value="Genomic_DNA"/>
</dbReference>
<protein>
    <submittedName>
        <fullName evidence="1">7335_t:CDS:1</fullName>
    </submittedName>
</protein>
<sequence>MRYDMSDAQRNLPNVGIDHKLLLLVTNQWESARNGYRRKKCRMLVKSYTQETN</sequence>
<gene>
    <name evidence="1" type="ORF">DERYTH_LOCUS3002</name>
</gene>
<evidence type="ECO:0000313" key="1">
    <source>
        <dbReference type="EMBL" id="CAG8503087.1"/>
    </source>
</evidence>
<dbReference type="Proteomes" id="UP000789405">
    <property type="component" value="Unassembled WGS sequence"/>
</dbReference>
<dbReference type="AlphaFoldDB" id="A0A9N9F213"/>
<reference evidence="1" key="1">
    <citation type="submission" date="2021-06" db="EMBL/GenBank/DDBJ databases">
        <authorList>
            <person name="Kallberg Y."/>
            <person name="Tangrot J."/>
            <person name="Rosling A."/>
        </authorList>
    </citation>
    <scope>NUCLEOTIDE SEQUENCE</scope>
    <source>
        <strain evidence="1">MA453B</strain>
    </source>
</reference>
<evidence type="ECO:0000313" key="2">
    <source>
        <dbReference type="Proteomes" id="UP000789405"/>
    </source>
</evidence>
<keyword evidence="2" id="KW-1185">Reference proteome</keyword>
<comment type="caution">
    <text evidence="1">The sequence shown here is derived from an EMBL/GenBank/DDBJ whole genome shotgun (WGS) entry which is preliminary data.</text>
</comment>
<organism evidence="1 2">
    <name type="scientific">Dentiscutata erythropus</name>
    <dbReference type="NCBI Taxonomy" id="1348616"/>
    <lineage>
        <taxon>Eukaryota</taxon>
        <taxon>Fungi</taxon>
        <taxon>Fungi incertae sedis</taxon>
        <taxon>Mucoromycota</taxon>
        <taxon>Glomeromycotina</taxon>
        <taxon>Glomeromycetes</taxon>
        <taxon>Diversisporales</taxon>
        <taxon>Gigasporaceae</taxon>
        <taxon>Dentiscutata</taxon>
    </lineage>
</organism>